<proteinExistence type="predicted"/>
<dbReference type="RefSeq" id="WP_060936426.1">
    <property type="nucleotide sequence ID" value="NZ_JASOZP010000001.1"/>
</dbReference>
<dbReference type="Proteomes" id="UP000070422">
    <property type="component" value="Unassembled WGS sequence"/>
</dbReference>
<keyword evidence="1" id="KW-0520">NAD</keyword>
<dbReference type="PROSITE" id="PS50305">
    <property type="entry name" value="SIRTUIN"/>
    <property type="match status" value="1"/>
</dbReference>
<feature type="binding site" evidence="2">
    <location>
        <position position="147"/>
    </location>
    <ligand>
        <name>Zn(2+)</name>
        <dbReference type="ChEBI" id="CHEBI:29105"/>
    </ligand>
</feature>
<dbReference type="GO" id="GO:0046872">
    <property type="term" value="F:metal ion binding"/>
    <property type="evidence" value="ECO:0007669"/>
    <property type="project" value="UniProtKB-KW"/>
</dbReference>
<dbReference type="OrthoDB" id="394960at2"/>
<dbReference type="SUPFAM" id="SSF52467">
    <property type="entry name" value="DHS-like NAD/FAD-binding domain"/>
    <property type="match status" value="1"/>
</dbReference>
<gene>
    <name evidence="4" type="ORF">HMPREF3187_00277</name>
</gene>
<organism evidence="4 5">
    <name type="scientific">Aerococcus christensenii</name>
    <dbReference type="NCBI Taxonomy" id="87541"/>
    <lineage>
        <taxon>Bacteria</taxon>
        <taxon>Bacillati</taxon>
        <taxon>Bacillota</taxon>
        <taxon>Bacilli</taxon>
        <taxon>Lactobacillales</taxon>
        <taxon>Aerococcaceae</taxon>
        <taxon>Aerococcus</taxon>
    </lineage>
</organism>
<evidence type="ECO:0000259" key="3">
    <source>
        <dbReference type="PROSITE" id="PS50305"/>
    </source>
</evidence>
<dbReference type="EMBL" id="LSCQ01000017">
    <property type="protein sequence ID" value="KXB37883.1"/>
    <property type="molecule type" value="Genomic_DNA"/>
</dbReference>
<evidence type="ECO:0000313" key="4">
    <source>
        <dbReference type="EMBL" id="KXB37883.1"/>
    </source>
</evidence>
<name>A0A133Y3V6_9LACT</name>
<dbReference type="InterPro" id="IPR026590">
    <property type="entry name" value="Ssirtuin_cat_dom"/>
</dbReference>
<feature type="domain" description="Deacetylase sirtuin-type" evidence="3">
    <location>
        <begin position="5"/>
        <end position="287"/>
    </location>
</feature>
<dbReference type="PATRIC" id="fig|87541.4.peg.278"/>
<feature type="binding site" evidence="2">
    <location>
        <position position="178"/>
    </location>
    <ligand>
        <name>Zn(2+)</name>
        <dbReference type="ChEBI" id="CHEBI:29105"/>
    </ligand>
</feature>
<protein>
    <recommendedName>
        <fullName evidence="3">Deacetylase sirtuin-type domain-containing protein</fullName>
    </recommendedName>
</protein>
<dbReference type="AlphaFoldDB" id="A0A133Y3V6"/>
<reference evidence="4 5" key="1">
    <citation type="submission" date="2016-01" db="EMBL/GenBank/DDBJ databases">
        <authorList>
            <person name="Oliw E.H."/>
        </authorList>
    </citation>
    <scope>NUCLEOTIDE SEQUENCE [LARGE SCALE GENOMIC DNA]</scope>
    <source>
        <strain evidence="4 5">KA00635</strain>
    </source>
</reference>
<evidence type="ECO:0000256" key="1">
    <source>
        <dbReference type="ARBA" id="ARBA00023027"/>
    </source>
</evidence>
<sequence>MTFETLKNFSSPKECLVNVLDEAEAICVGVGAGMGAADGFTYVGERFEKAFPDFIKAYHFLDMFQASVYPFEDIQEYWAFFSRFVALNYLDQPLGPSFVRLKKMLEGKNYHIITSNADNAFEKADFDPHRVFDVQGKYNLIQCRKGCHPKRYPVNELMRKMVQETKNRKVPLSLVPRCPKCGGEMELNRRNHVDWMVEDQAFKKERERFETFLQENSSKKLLLLELGCGYMAPQVIKHPFWKWCEQWENSLYVTVNLKNYKIPSAIRSRTIWLKEDIATLLKEVSED</sequence>
<feature type="binding site" evidence="2">
    <location>
        <position position="143"/>
    </location>
    <ligand>
        <name>Zn(2+)</name>
        <dbReference type="ChEBI" id="CHEBI:29105"/>
    </ligand>
</feature>
<dbReference type="InterPro" id="IPR029035">
    <property type="entry name" value="DHS-like_NAD/FAD-binding_dom"/>
</dbReference>
<dbReference type="STRING" id="87541.AWM71_02710"/>
<keyword evidence="2" id="KW-0479">Metal-binding</keyword>
<accession>A0A133Y3V6</accession>
<keyword evidence="2" id="KW-0862">Zinc</keyword>
<feature type="binding site" evidence="2">
    <location>
        <position position="181"/>
    </location>
    <ligand>
        <name>Zn(2+)</name>
        <dbReference type="ChEBI" id="CHEBI:29105"/>
    </ligand>
</feature>
<comment type="caution">
    <text evidence="2">Lacks conserved residue(s) required for the propagation of feature annotation.</text>
</comment>
<evidence type="ECO:0000313" key="5">
    <source>
        <dbReference type="Proteomes" id="UP000070422"/>
    </source>
</evidence>
<comment type="caution">
    <text evidence="4">The sequence shown here is derived from an EMBL/GenBank/DDBJ whole genome shotgun (WGS) entry which is preliminary data.</text>
</comment>
<dbReference type="Gene3D" id="3.40.50.1220">
    <property type="entry name" value="TPP-binding domain"/>
    <property type="match status" value="1"/>
</dbReference>
<evidence type="ECO:0000256" key="2">
    <source>
        <dbReference type="PROSITE-ProRule" id="PRU00236"/>
    </source>
</evidence>